<dbReference type="VEuPathDB" id="HostDB:ENSMUSG00000022353"/>
<reference evidence="10" key="5">
    <citation type="submission" date="2025-08" db="UniProtKB">
        <authorList>
            <consortium name="Ensembl"/>
        </authorList>
    </citation>
    <scope>IDENTIFICATION</scope>
    <source>
        <strain evidence="10">C57BL/6J</strain>
    </source>
</reference>
<dbReference type="Ensembl" id="ENSMUST00000080371.8">
    <property type="protein sequence ID" value="ENSMUSP00000079239.7"/>
    <property type="gene ID" value="ENSMUSG00000022353.11"/>
</dbReference>
<dbReference type="GO" id="GO:0015629">
    <property type="term" value="C:actin cytoskeleton"/>
    <property type="evidence" value="ECO:0007669"/>
    <property type="project" value="Ensembl"/>
</dbReference>
<accession>G3X9H7</accession>
<dbReference type="Bgee" id="ENSMUSG00000022353">
    <property type="expression patterns" value="Expressed in cerebellum lobe and 257 other cell types or tissues"/>
</dbReference>
<dbReference type="UCSC" id="uc007vtx.2">
    <property type="organism name" value="mouse"/>
</dbReference>
<dbReference type="InterPro" id="IPR027267">
    <property type="entry name" value="AH/BAR_dom_sf"/>
</dbReference>
<keyword evidence="13 14" id="KW-1267">Proteomics identification</keyword>
<keyword evidence="3" id="KW-0597">Phosphoprotein</keyword>
<dbReference type="InterPro" id="IPR013606">
    <property type="entry name" value="I-BAR_dom"/>
</dbReference>
<feature type="compositionally biased region" description="Low complexity" evidence="7">
    <location>
        <begin position="612"/>
        <end position="627"/>
    </location>
</feature>
<dbReference type="GO" id="GO:0003785">
    <property type="term" value="F:actin monomer binding"/>
    <property type="evidence" value="ECO:0007669"/>
    <property type="project" value="Ensembl"/>
</dbReference>
<keyword evidence="2" id="KW-0963">Cytoplasm</keyword>
<reference evidence="16" key="3">
    <citation type="journal article" date="2010" name="Cell">
        <title>A tissue-specific atlas of mouse protein phosphorylation and expression.</title>
        <authorList>
            <person name="Huttlin E.L."/>
            <person name="Jedrychowski M.P."/>
            <person name="Elias J.E."/>
            <person name="Goswami T."/>
            <person name="Rad R."/>
            <person name="Beausoleil S.A."/>
            <person name="Villen J."/>
            <person name="Haas W."/>
            <person name="Sowa M.E."/>
            <person name="Gygi S.P."/>
        </authorList>
    </citation>
    <scope>IDENTIFICATION BY MASS SPECTROMETRY [LARGE SCALE ANALYSIS]</scope>
</reference>
<reference evidence="15" key="1">
    <citation type="journal article" date="2007" name="Proc. Natl. Acad. Sci. U.S.A.">
        <title>Large-scale phosphorylation analysis of mouse liver.</title>
        <authorList>
            <person name="Villen J."/>
            <person name="Beausoleil S.A."/>
            <person name="Gerber S.A."/>
            <person name="Gygi S.P."/>
        </authorList>
    </citation>
    <scope>IDENTIFICATION BY MASS SPECTROMETRY [LARGE SCALE ANALYSIS]</scope>
</reference>
<evidence type="ECO:0000313" key="11">
    <source>
        <dbReference type="MGI" id="MGI:2384818"/>
    </source>
</evidence>
<keyword evidence="12" id="KW-1185">Reference proteome</keyword>
<evidence type="ECO:0000313" key="12">
    <source>
        <dbReference type="Proteomes" id="UP000000589"/>
    </source>
</evidence>
<dbReference type="PROSITE" id="PS51082">
    <property type="entry name" value="WH2"/>
    <property type="match status" value="1"/>
</dbReference>
<dbReference type="GeneID" id="211401"/>
<feature type="region of interest" description="Disordered" evidence="7">
    <location>
        <begin position="259"/>
        <end position="309"/>
    </location>
</feature>
<dbReference type="GO" id="GO:0005737">
    <property type="term" value="C:cytoplasm"/>
    <property type="evidence" value="ECO:0007669"/>
    <property type="project" value="UniProtKB-SubCell"/>
</dbReference>
<gene>
    <name evidence="10 11" type="primary">Mtss1</name>
</gene>
<dbReference type="CTD" id="9788"/>
<evidence type="ECO:0007829" key="13">
    <source>
        <dbReference type="PeptideAtlas" id="G3X9H7"/>
    </source>
</evidence>
<name>G3X9H7_MOUSE</name>
<keyword evidence="4" id="KW-0175">Coiled coil</keyword>
<dbReference type="FunFam" id="1.20.1270.60:FF:000010">
    <property type="entry name" value="Metastasis suppressor 1, isoform CRA_e"/>
    <property type="match status" value="1"/>
</dbReference>
<evidence type="ECO:0000256" key="4">
    <source>
        <dbReference type="ARBA" id="ARBA00023054"/>
    </source>
</evidence>
<evidence type="ECO:0000313" key="10">
    <source>
        <dbReference type="Ensembl" id="ENSMUSP00000079239.7"/>
    </source>
</evidence>
<sequence>MEAVIEKECSALGGLFQTIISDMKGSYPVWEDFINKAGKLQSQLRTTVVAAAAFLDAFQKVADMATNTRGGTREIGSALTRMCMRHRSIEAKLRQFSSALIDCLINPLQEQMEEWKKVANQLDKDHAKEYKKARQEIKKKSSDTLKLQKKAKKVDAQGRGDIQPQLDSALQDVNDKYLLLEETEKQAVRKALIEERGRFCTFISMLRPVIEEEISMLGEITHLQTISEDLKSLTMDPHKLPSSSEQVILDLKGSDYSWSYQTPPSSPSTTMSRKSSVCSSLNSVNSSDSRSSGSHSHSPSSHYRYRSSNLAQQAPVRLSSVSSHDSGFISQDAFQSKSPSPMPPEAANQLSNGFSHCSLSSESHAGPVGAGPFPHCLPASRLLPRVTSVHLPDYAHYYTIGPGMFPSSQIPSWKDWAKPGPYDQPLVNTLQRRKEKREPDSNGGGPTTTGGPPAGAEEAQRPRSMTVSAATRPGEEMAACEELTLALSRGLQLDVQRSSRDSLQCSSGYSTQTTTPCCSEDTIPSQVSDYDYFSVSGDQEAEQQEFDKSSTIPRNSDISQSYRRMFQAKRPASTAGLPTTLGPAMVTPGVATIRRTPSTKPSVRRGTIGAGPIPIKTPVIPVKTPTVPDLPGVLPSPPDGPEERGEHSPESPSAGEGPQGVSNIPSSLWSGQAPVNPPLPGPKPSIPEEHRQAIPESEAEDQERDPPSATVSPGPIPESDPADLSPRESPQGEDMLNAIRRGVKLKKTTTNDRSAPRFS</sequence>
<dbReference type="CDD" id="cd07643">
    <property type="entry name" value="I-BAR_IMD_MIM"/>
    <property type="match status" value="1"/>
</dbReference>
<dbReference type="MGI" id="MGI:2384818">
    <property type="gene designation" value="Mtss1"/>
</dbReference>
<dbReference type="SMR" id="G3X9H7"/>
<dbReference type="PANTHER" id="PTHR15708:SF10">
    <property type="entry name" value="PROTEIN MTSS 1"/>
    <property type="match status" value="1"/>
</dbReference>
<evidence type="ECO:0000259" key="8">
    <source>
        <dbReference type="PROSITE" id="PS51082"/>
    </source>
</evidence>
<dbReference type="PROSITE" id="PS51338">
    <property type="entry name" value="IMD"/>
    <property type="match status" value="1"/>
</dbReference>
<evidence type="ECO:0000256" key="6">
    <source>
        <dbReference type="ARBA" id="ARBA00061293"/>
    </source>
</evidence>
<dbReference type="Antibodypedia" id="27094">
    <property type="antibodies" value="223 antibodies from 30 providers"/>
</dbReference>
<evidence type="ECO:0007829" key="16">
    <source>
        <dbReference type="PubMed" id="21183079"/>
    </source>
</evidence>
<dbReference type="PeptideAtlas" id="G3X9H7"/>
<dbReference type="GO" id="GO:0005102">
    <property type="term" value="F:signaling receptor binding"/>
    <property type="evidence" value="ECO:0007669"/>
    <property type="project" value="Ensembl"/>
</dbReference>
<reference evidence="10 12" key="4">
    <citation type="journal article" date="2011" name="PLoS Biol.">
        <title>Modernizing reference genome assemblies.</title>
        <authorList>
            <person name="Church D.M."/>
            <person name="Schneider V.A."/>
            <person name="Graves T."/>
            <person name="Auger K."/>
            <person name="Cunningham F."/>
            <person name="Bouk N."/>
            <person name="Chen H.C."/>
            <person name="Agarwala R."/>
            <person name="McLaren W.M."/>
            <person name="Ritchie G.R."/>
            <person name="Albracht D."/>
            <person name="Kremitzki M."/>
            <person name="Rock S."/>
            <person name="Kotkiewicz H."/>
            <person name="Kremitzki C."/>
            <person name="Wollam A."/>
            <person name="Trani L."/>
            <person name="Fulton L."/>
            <person name="Fulton R."/>
            <person name="Matthews L."/>
            <person name="Whitehead S."/>
            <person name="Chow W."/>
            <person name="Torrance J."/>
            <person name="Dunn M."/>
            <person name="Harden G."/>
            <person name="Threadgold G."/>
            <person name="Wood J."/>
            <person name="Collins J."/>
            <person name="Heath P."/>
            <person name="Griffiths G."/>
            <person name="Pelan S."/>
            <person name="Grafham D."/>
            <person name="Eichler E.E."/>
            <person name="Weinstock G."/>
            <person name="Mardis E.R."/>
            <person name="Wilson R.K."/>
            <person name="Howe K."/>
            <person name="Flicek P."/>
            <person name="Hubbard T."/>
        </authorList>
    </citation>
    <scope>NUCLEOTIDE SEQUENCE [LARGE SCALE GENOMIC DNA]</scope>
    <source>
        <strain evidence="10 12">C57BL/6J</strain>
    </source>
</reference>
<dbReference type="OrthoDB" id="10061327at2759"/>
<feature type="compositionally biased region" description="Pro residues" evidence="7">
    <location>
        <begin position="675"/>
        <end position="685"/>
    </location>
</feature>
<protein>
    <submittedName>
        <fullName evidence="10">MTSS I-BAR domain containing 1</fullName>
    </submittedName>
</protein>
<proteinExistence type="evidence at protein level"/>
<dbReference type="GeneTree" id="ENSGT00950000183156"/>
<dbReference type="PhylomeDB" id="G3X9H7"/>
<dbReference type="GO" id="GO:0042802">
    <property type="term" value="F:identical protein binding"/>
    <property type="evidence" value="ECO:0007669"/>
    <property type="project" value="Ensembl"/>
</dbReference>
<dbReference type="Proteomes" id="UP000000589">
    <property type="component" value="Chromosome 15"/>
</dbReference>
<evidence type="ECO:0007829" key="15">
    <source>
        <dbReference type="PubMed" id="17242355"/>
    </source>
</evidence>
<evidence type="ECO:0000256" key="1">
    <source>
        <dbReference type="ARBA" id="ARBA00004496"/>
    </source>
</evidence>
<dbReference type="AlphaFoldDB" id="G3X9H7"/>
<dbReference type="InterPro" id="IPR030127">
    <property type="entry name" value="MTSS1/MTSS2"/>
</dbReference>
<evidence type="ECO:0000256" key="2">
    <source>
        <dbReference type="ARBA" id="ARBA00022490"/>
    </source>
</evidence>
<feature type="domain" description="WH2" evidence="8">
    <location>
        <begin position="731"/>
        <end position="748"/>
    </location>
</feature>
<evidence type="ECO:0000259" key="9">
    <source>
        <dbReference type="PROSITE" id="PS51338"/>
    </source>
</evidence>
<dbReference type="PANTHER" id="PTHR15708">
    <property type="entry name" value="ACTIN BUNDLING/MISSING IN METASTASIS-RELATED"/>
    <property type="match status" value="1"/>
</dbReference>
<comment type="subcellular location">
    <subcellularLocation>
        <location evidence="1">Cytoplasm</location>
    </subcellularLocation>
</comment>
<dbReference type="RefSeq" id="NP_659049.2">
    <property type="nucleotide sequence ID" value="NM_144800.3"/>
</dbReference>
<evidence type="ECO:0000256" key="7">
    <source>
        <dbReference type="SAM" id="MobiDB-lite"/>
    </source>
</evidence>
<evidence type="ECO:0007829" key="14">
    <source>
        <dbReference type="ProteomicsDB" id="G3X9H7"/>
    </source>
</evidence>
<comment type="similarity">
    <text evidence="6">Belongs to the MTSS family.</text>
</comment>
<organism evidence="10 12">
    <name type="scientific">Mus musculus</name>
    <name type="common">Mouse</name>
    <dbReference type="NCBI Taxonomy" id="10090"/>
    <lineage>
        <taxon>Eukaryota</taxon>
        <taxon>Metazoa</taxon>
        <taxon>Chordata</taxon>
        <taxon>Craniata</taxon>
        <taxon>Vertebrata</taxon>
        <taxon>Euteleostomi</taxon>
        <taxon>Mammalia</taxon>
        <taxon>Eutheria</taxon>
        <taxon>Euarchontoglires</taxon>
        <taxon>Glires</taxon>
        <taxon>Rodentia</taxon>
        <taxon>Myomorpha</taxon>
        <taxon>Muroidea</taxon>
        <taxon>Muridae</taxon>
        <taxon>Murinae</taxon>
        <taxon>Mus</taxon>
        <taxon>Mus</taxon>
    </lineage>
</organism>
<dbReference type="jPOST" id="G3X9H7"/>
<dbReference type="KEGG" id="mmu:211401"/>
<feature type="region of interest" description="Disordered" evidence="7">
    <location>
        <begin position="569"/>
        <end position="759"/>
    </location>
</feature>
<feature type="region of interest" description="Disordered" evidence="7">
    <location>
        <begin position="431"/>
        <end position="472"/>
    </location>
</feature>
<dbReference type="DNASU" id="211401"/>
<dbReference type="Gene3D" id="1.20.1270.60">
    <property type="entry name" value="Arfaptin homology (AH) domain/BAR domain"/>
    <property type="match status" value="1"/>
</dbReference>
<dbReference type="HOGENOM" id="CLU_004805_2_0_1"/>
<evidence type="ECO:0000256" key="3">
    <source>
        <dbReference type="ARBA" id="ARBA00022553"/>
    </source>
</evidence>
<dbReference type="BioGRID-ORCS" id="211401">
    <property type="hits" value="7 hits in 80 CRISPR screens"/>
</dbReference>
<feature type="domain" description="IMD" evidence="9">
    <location>
        <begin position="1"/>
        <end position="254"/>
    </location>
</feature>
<dbReference type="AGR" id="MGI:2384818"/>
<feature type="region of interest" description="Disordered" evidence="7">
    <location>
        <begin position="331"/>
        <end position="354"/>
    </location>
</feature>
<dbReference type="OMA" id="QKKAKKX"/>
<evidence type="ECO:0000256" key="5">
    <source>
        <dbReference type="ARBA" id="ARBA00023203"/>
    </source>
</evidence>
<dbReference type="InterPro" id="IPR003124">
    <property type="entry name" value="WH2_dom"/>
</dbReference>
<dbReference type="CDD" id="cd22060">
    <property type="entry name" value="WH2_MTSS1"/>
    <property type="match status" value="1"/>
</dbReference>
<dbReference type="Pfam" id="PF08397">
    <property type="entry name" value="IMD"/>
    <property type="match status" value="1"/>
</dbReference>
<dbReference type="ProteomicsDB" id="330646"/>
<reference evidence="10 12" key="2">
    <citation type="journal article" date="2009" name="PLoS Biol.">
        <title>Lineage-specific biology revealed by a finished genome assembly of the mouse.</title>
        <authorList>
            <consortium name="Mouse Genome Sequencing Consortium"/>
            <person name="Church D.M."/>
            <person name="Goodstadt L."/>
            <person name="Hillier L.W."/>
            <person name="Zody M.C."/>
            <person name="Goldstein S."/>
            <person name="She X."/>
            <person name="Bult C.J."/>
            <person name="Agarwala R."/>
            <person name="Cherry J.L."/>
            <person name="DiCuccio M."/>
            <person name="Hlavina W."/>
            <person name="Kapustin Y."/>
            <person name="Meric P."/>
            <person name="Maglott D."/>
            <person name="Birtle Z."/>
            <person name="Marques A.C."/>
            <person name="Graves T."/>
            <person name="Zhou S."/>
            <person name="Teague B."/>
            <person name="Potamousis K."/>
            <person name="Churas C."/>
            <person name="Place M."/>
            <person name="Herschleb J."/>
            <person name="Runnheim R."/>
            <person name="Forrest D."/>
            <person name="Amos-Landgraf J."/>
            <person name="Schwartz D.C."/>
            <person name="Cheng Z."/>
            <person name="Lindblad-Toh K."/>
            <person name="Eichler E.E."/>
            <person name="Ponting C.P."/>
        </authorList>
    </citation>
    <scope>NUCLEOTIDE SEQUENCE [LARGE SCALE GENOMIC DNA]</scope>
    <source>
        <strain evidence="10 12">C57BL/6J</strain>
    </source>
</reference>
<dbReference type="ExpressionAtlas" id="G3X9H7">
    <property type="expression patterns" value="baseline and differential"/>
</dbReference>
<dbReference type="Pfam" id="PF02205">
    <property type="entry name" value="WH2"/>
    <property type="match status" value="1"/>
</dbReference>
<dbReference type="SUPFAM" id="SSF103657">
    <property type="entry name" value="BAR/IMD domain-like"/>
    <property type="match status" value="1"/>
</dbReference>
<dbReference type="GO" id="GO:0007009">
    <property type="term" value="P:plasma membrane organization"/>
    <property type="evidence" value="ECO:0007669"/>
    <property type="project" value="InterPro"/>
</dbReference>
<reference evidence="10" key="6">
    <citation type="submission" date="2025-09" db="UniProtKB">
        <authorList>
            <consortium name="Ensembl"/>
        </authorList>
    </citation>
    <scope>IDENTIFICATION</scope>
    <source>
        <strain evidence="10">C57BL/6J</strain>
    </source>
</reference>
<feature type="compositionally biased region" description="Polar residues" evidence="7">
    <location>
        <begin position="660"/>
        <end position="670"/>
    </location>
</feature>
<keyword evidence="5" id="KW-0009">Actin-binding</keyword>